<dbReference type="InterPro" id="IPR014001">
    <property type="entry name" value="Helicase_ATP-bd"/>
</dbReference>
<dbReference type="GO" id="GO:0003678">
    <property type="term" value="F:DNA helicase activity"/>
    <property type="evidence" value="ECO:0007669"/>
    <property type="project" value="TreeGrafter"/>
</dbReference>
<dbReference type="InterPro" id="IPR045562">
    <property type="entry name" value="RecG_dom3_C"/>
</dbReference>
<dbReference type="PANTHER" id="PTHR47964">
    <property type="entry name" value="ATP-DEPENDENT DNA HELICASE HOMOLOG RECG, CHLOROPLASTIC"/>
    <property type="match status" value="1"/>
</dbReference>
<evidence type="ECO:0000256" key="1">
    <source>
        <dbReference type="ARBA" id="ARBA00022741"/>
    </source>
</evidence>
<keyword evidence="1" id="KW-0547">Nucleotide-binding</keyword>
<dbReference type="GO" id="GO:0005524">
    <property type="term" value="F:ATP binding"/>
    <property type="evidence" value="ECO:0007669"/>
    <property type="project" value="UniProtKB-KW"/>
</dbReference>
<dbReference type="PANTHER" id="PTHR47964:SF1">
    <property type="entry name" value="ATP-DEPENDENT DNA HELICASE HOMOLOG RECG, CHLOROPLASTIC"/>
    <property type="match status" value="1"/>
</dbReference>
<dbReference type="InterPro" id="IPR011545">
    <property type="entry name" value="DEAD/DEAH_box_helicase_dom"/>
</dbReference>
<dbReference type="Pfam" id="PF19833">
    <property type="entry name" value="RecG_dom3_C"/>
    <property type="match status" value="1"/>
</dbReference>
<sequence length="1108" mass="124284">ASYLYITHIRRRSGLLLTLPGFFLSKMIRYIFGGVFLSKRYVNSCRRIKDSQHQKPKSCLQNEDKGFMRPGTPGMICQTSNLTVLASNAITVAPNAESNTRLLRDKDLTHAIFYEAERGYRDFQGKTMRFSDFLSSRILPLYSPFVDKSAKILSEEVKNYARASIRYRFELLNKIALLMGYESIHAMVAHEIALQESLHGMQCFSKNQEGRGSLPNSFLSCHEHEVRGTVPVLDESDFFQACQRFPCILLGNNPHVNLYGMTEDDSEMGEYHFIENELENSLQQVRNASFDPLTIAQAQNIGDDESGQAAAYFEIDPELEQCTLHLDKEHLHVSNKDLAKTANKVDLEGHIMAHTEVLPEKTTHKRKKRTVHVDSFLDAPIGSIRGITPVQRRKLDENGFHTVRKILHHFPRTYVNFQNAQGQLENGQLLNFTGRVLSSRGKKQGCALGVIEIIVGCPIRGADESCSGCNQYTDEKENKRTVYLHLKKYYHGARFANPWLLDKIRSKYCEGDLVSVSGKVTALTQDDHFEMREYNLDVLEGETDHERLEPCHEEKLYPIYPSKGKLGPKYIGDCIRRLLHFLPVDMDPIPDSFCVKFNVIKLCEAYFGIHCPKDLKEAESARRRFIFDEFFYFQLGLLLQRHEVVKMYIKNDNLAKTSIGLEVGSLGIDKWSQLTSKALRSLPFSLTNAQLRAASEIIWDLRRPVPMNRLLQGDVGCGKTIVALLAALEVISSGYQAAFMVPTELLAVQHHETIVAMMERINEDERPSLALLTGSTSVSEAKSIRKGLETGDIALVVGTHSLISESVNFSALCLAVIDEQHRFGVAQKGKFSSKVFTTMDHLVANDINIGDGKLVAHKAFTSPHVLVMSATPIPRTLALALYGDMSLSQINESLPGRMPVKTFAFCGNNTGFTKAYQMVQKDLDSGGRAFFVYPIIEESKRLPQLLAATAELENISNNFMGYKCDLLHGRMKFSEKEAALQKFKAGETRILLSTQVIEVGIDIPEATMMVVINAERFGVAQLHQLRGRIGRGTIEATCILLASSINALPRLKLLEKSNDGFYLAEADLRFRGPGNLLGREQSGHLPEFSIARLETDGDVLEKAHVAAS</sequence>
<dbReference type="SMART" id="SM00490">
    <property type="entry name" value="HELICc"/>
    <property type="match status" value="1"/>
</dbReference>
<keyword evidence="2" id="KW-0227">DNA damage</keyword>
<evidence type="ECO:0000256" key="5">
    <source>
        <dbReference type="ARBA" id="ARBA00022840"/>
    </source>
</evidence>
<dbReference type="SUPFAM" id="SSF50249">
    <property type="entry name" value="Nucleic acid-binding proteins"/>
    <property type="match status" value="1"/>
</dbReference>
<dbReference type="SMART" id="SM00487">
    <property type="entry name" value="DEXDc"/>
    <property type="match status" value="1"/>
</dbReference>
<keyword evidence="11" id="KW-1185">Reference proteome</keyword>
<dbReference type="GO" id="GO:0003677">
    <property type="term" value="F:DNA binding"/>
    <property type="evidence" value="ECO:0007669"/>
    <property type="project" value="UniProtKB-KW"/>
</dbReference>
<feature type="domain" description="Helicase ATP-binding" evidence="8">
    <location>
        <begin position="700"/>
        <end position="890"/>
    </location>
</feature>
<keyword evidence="7" id="KW-0234">DNA repair</keyword>
<evidence type="ECO:0000256" key="2">
    <source>
        <dbReference type="ARBA" id="ARBA00022763"/>
    </source>
</evidence>
<dbReference type="InterPro" id="IPR012340">
    <property type="entry name" value="NA-bd_OB-fold"/>
</dbReference>
<evidence type="ECO:0008006" key="12">
    <source>
        <dbReference type="Google" id="ProtNLM"/>
    </source>
</evidence>
<evidence type="ECO:0000313" key="10">
    <source>
        <dbReference type="EMBL" id="KAH9304238.1"/>
    </source>
</evidence>
<name>A0AA38FIG5_TAXCH</name>
<dbReference type="PROSITE" id="PS51194">
    <property type="entry name" value="HELICASE_CTER"/>
    <property type="match status" value="1"/>
</dbReference>
<feature type="non-terminal residue" evidence="10">
    <location>
        <position position="1108"/>
    </location>
</feature>
<dbReference type="SUPFAM" id="SSF52540">
    <property type="entry name" value="P-loop containing nucleoside triphosphate hydrolases"/>
    <property type="match status" value="2"/>
</dbReference>
<dbReference type="CDD" id="cd17992">
    <property type="entry name" value="DEXHc_RecG"/>
    <property type="match status" value="1"/>
</dbReference>
<proteinExistence type="predicted"/>
<dbReference type="InterPro" id="IPR047112">
    <property type="entry name" value="RecG/Mfd"/>
</dbReference>
<protein>
    <recommendedName>
        <fullName evidence="12">DNA helicase</fullName>
    </recommendedName>
</protein>
<feature type="domain" description="Helicase C-terminal" evidence="9">
    <location>
        <begin position="911"/>
        <end position="1069"/>
    </location>
</feature>
<evidence type="ECO:0000259" key="9">
    <source>
        <dbReference type="PROSITE" id="PS51194"/>
    </source>
</evidence>
<accession>A0AA38FIG5</accession>
<organism evidence="10 11">
    <name type="scientific">Taxus chinensis</name>
    <name type="common">Chinese yew</name>
    <name type="synonym">Taxus wallichiana var. chinensis</name>
    <dbReference type="NCBI Taxonomy" id="29808"/>
    <lineage>
        <taxon>Eukaryota</taxon>
        <taxon>Viridiplantae</taxon>
        <taxon>Streptophyta</taxon>
        <taxon>Embryophyta</taxon>
        <taxon>Tracheophyta</taxon>
        <taxon>Spermatophyta</taxon>
        <taxon>Pinopsida</taxon>
        <taxon>Pinidae</taxon>
        <taxon>Conifers II</taxon>
        <taxon>Cupressales</taxon>
        <taxon>Taxaceae</taxon>
        <taxon>Taxus</taxon>
    </lineage>
</organism>
<feature type="non-terminal residue" evidence="10">
    <location>
        <position position="1"/>
    </location>
</feature>
<dbReference type="Gene3D" id="3.40.50.300">
    <property type="entry name" value="P-loop containing nucleotide triphosphate hydrolases"/>
    <property type="match status" value="2"/>
</dbReference>
<keyword evidence="4" id="KW-0347">Helicase</keyword>
<dbReference type="EMBL" id="JAHRHJ020000008">
    <property type="protein sequence ID" value="KAH9304238.1"/>
    <property type="molecule type" value="Genomic_DNA"/>
</dbReference>
<evidence type="ECO:0000313" key="11">
    <source>
        <dbReference type="Proteomes" id="UP000824469"/>
    </source>
</evidence>
<evidence type="ECO:0000256" key="3">
    <source>
        <dbReference type="ARBA" id="ARBA00022801"/>
    </source>
</evidence>
<gene>
    <name evidence="10" type="ORF">KI387_008642</name>
</gene>
<comment type="caution">
    <text evidence="10">The sequence shown here is derived from an EMBL/GenBank/DDBJ whole genome shotgun (WGS) entry which is preliminary data.</text>
</comment>
<keyword evidence="3" id="KW-0378">Hydrolase</keyword>
<dbReference type="OMA" id="WDSLYEP"/>
<keyword evidence="5" id="KW-0067">ATP-binding</keyword>
<dbReference type="GO" id="GO:0016787">
    <property type="term" value="F:hydrolase activity"/>
    <property type="evidence" value="ECO:0007669"/>
    <property type="project" value="UniProtKB-KW"/>
</dbReference>
<dbReference type="AlphaFoldDB" id="A0AA38FIG5"/>
<reference evidence="10 11" key="1">
    <citation type="journal article" date="2021" name="Nat. Plants">
        <title>The Taxus genome provides insights into paclitaxel biosynthesis.</title>
        <authorList>
            <person name="Xiong X."/>
            <person name="Gou J."/>
            <person name="Liao Q."/>
            <person name="Li Y."/>
            <person name="Zhou Q."/>
            <person name="Bi G."/>
            <person name="Li C."/>
            <person name="Du R."/>
            <person name="Wang X."/>
            <person name="Sun T."/>
            <person name="Guo L."/>
            <person name="Liang H."/>
            <person name="Lu P."/>
            <person name="Wu Y."/>
            <person name="Zhang Z."/>
            <person name="Ro D.K."/>
            <person name="Shang Y."/>
            <person name="Huang S."/>
            <person name="Yan J."/>
        </authorList>
    </citation>
    <scope>NUCLEOTIDE SEQUENCE [LARGE SCALE GENOMIC DNA]</scope>
    <source>
        <strain evidence="10">Ta-2019</strain>
    </source>
</reference>
<dbReference type="PROSITE" id="PS51192">
    <property type="entry name" value="HELICASE_ATP_BIND_1"/>
    <property type="match status" value="1"/>
</dbReference>
<dbReference type="InterPro" id="IPR027417">
    <property type="entry name" value="P-loop_NTPase"/>
</dbReference>
<evidence type="ECO:0000259" key="8">
    <source>
        <dbReference type="PROSITE" id="PS51192"/>
    </source>
</evidence>
<dbReference type="GO" id="GO:0006281">
    <property type="term" value="P:DNA repair"/>
    <property type="evidence" value="ECO:0007669"/>
    <property type="project" value="UniProtKB-KW"/>
</dbReference>
<evidence type="ECO:0000256" key="6">
    <source>
        <dbReference type="ARBA" id="ARBA00023125"/>
    </source>
</evidence>
<dbReference type="Pfam" id="PF00270">
    <property type="entry name" value="DEAD"/>
    <property type="match status" value="1"/>
</dbReference>
<dbReference type="Pfam" id="PF00271">
    <property type="entry name" value="Helicase_C"/>
    <property type="match status" value="1"/>
</dbReference>
<keyword evidence="6" id="KW-0238">DNA-binding</keyword>
<dbReference type="InterPro" id="IPR001650">
    <property type="entry name" value="Helicase_C-like"/>
</dbReference>
<dbReference type="Proteomes" id="UP000824469">
    <property type="component" value="Unassembled WGS sequence"/>
</dbReference>
<evidence type="ECO:0000256" key="4">
    <source>
        <dbReference type="ARBA" id="ARBA00022806"/>
    </source>
</evidence>
<evidence type="ECO:0000256" key="7">
    <source>
        <dbReference type="ARBA" id="ARBA00023204"/>
    </source>
</evidence>